<dbReference type="AlphaFoldDB" id="A0A078MHI9"/>
<accession>A0A078MHI9</accession>
<evidence type="ECO:0000313" key="1">
    <source>
        <dbReference type="EMBL" id="CEA05775.1"/>
    </source>
</evidence>
<dbReference type="PATRIC" id="fig|1461583.4.peg.2537"/>
<dbReference type="HOGENOM" id="CLU_130297_0_0_9"/>
<name>A0A078MHI9_9BACL</name>
<organism evidence="1">
    <name type="scientific">Metalysinibacillus saudimassiliensis</name>
    <dbReference type="NCBI Taxonomy" id="1461583"/>
    <lineage>
        <taxon>Bacteria</taxon>
        <taxon>Bacillati</taxon>
        <taxon>Bacillota</taxon>
        <taxon>Bacilli</taxon>
        <taxon>Bacillales</taxon>
        <taxon>Caryophanaceae</taxon>
        <taxon>Metalysinibacillus</taxon>
    </lineage>
</organism>
<dbReference type="Pfam" id="PF04985">
    <property type="entry name" value="Phage_tube"/>
    <property type="match status" value="1"/>
</dbReference>
<reference evidence="1" key="1">
    <citation type="submission" date="2014-07" db="EMBL/GenBank/DDBJ databases">
        <authorList>
            <person name="Urmite Genomes Urmite Genomes"/>
        </authorList>
    </citation>
    <scope>NUCLEOTIDE SEQUENCE</scope>
    <source>
        <strain evidence="1">13S34_air</strain>
    </source>
</reference>
<sequence length="168" mass="18761">MLETLNDYRTYYDNKFVGTAEVELPEFVWKSDTTTGAGYLGDVDTIAVGHLEAMEMTLNFHTANKIMHKLSAPKTHELVFRASLQGRETARSKITQTAYRITVLCEPKSNSLGKMVPTAKMESGITMAVNYIEIAVDGEVVVKVDKLNYICIIDGVDYAEEIRKNIGM</sequence>
<dbReference type="InterPro" id="IPR006498">
    <property type="entry name" value="Tail_tube"/>
</dbReference>
<dbReference type="EMBL" id="LN483079">
    <property type="protein sequence ID" value="CEA05775.1"/>
    <property type="molecule type" value="Genomic_DNA"/>
</dbReference>
<proteinExistence type="predicted"/>
<gene>
    <name evidence="1" type="ORF">BN1050_02645</name>
</gene>
<protein>
    <submittedName>
        <fullName evidence="1">Phage tail tube protein FII</fullName>
    </submittedName>
</protein>